<keyword evidence="8 12" id="KW-0482">Metalloprotease</keyword>
<evidence type="ECO:0000256" key="4">
    <source>
        <dbReference type="ARBA" id="ARBA00022723"/>
    </source>
</evidence>
<keyword evidence="9" id="KW-1015">Disulfide bond</keyword>
<dbReference type="InterPro" id="IPR000859">
    <property type="entry name" value="CUB_dom"/>
</dbReference>
<feature type="region of interest" description="Disordered" evidence="14">
    <location>
        <begin position="1"/>
        <end position="65"/>
    </location>
</feature>
<evidence type="ECO:0000256" key="13">
    <source>
        <dbReference type="RuleBase" id="RU361183"/>
    </source>
</evidence>
<dbReference type="SUPFAM" id="SSF55486">
    <property type="entry name" value="Metalloproteases ('zincins'), catalytic domain"/>
    <property type="match status" value="1"/>
</dbReference>
<evidence type="ECO:0000256" key="14">
    <source>
        <dbReference type="SAM" id="MobiDB-lite"/>
    </source>
</evidence>
<dbReference type="InterPro" id="IPR024079">
    <property type="entry name" value="MetalloPept_cat_dom_sf"/>
</dbReference>
<dbReference type="PROSITE" id="PS51864">
    <property type="entry name" value="ASTACIN"/>
    <property type="match status" value="1"/>
</dbReference>
<comment type="subcellular location">
    <subcellularLocation>
        <location evidence="1">Secreted</location>
    </subcellularLocation>
</comment>
<keyword evidence="17" id="KW-1185">Reference proteome</keyword>
<dbReference type="RefSeq" id="XP_022292752.1">
    <property type="nucleotide sequence ID" value="XM_022437044.1"/>
</dbReference>
<name>A0A8B8AMJ2_CRAVI</name>
<dbReference type="OrthoDB" id="6156706at2759"/>
<dbReference type="InterPro" id="IPR035914">
    <property type="entry name" value="Sperma_CUB_dom_sf"/>
</dbReference>
<feature type="domain" description="CUB" evidence="15">
    <location>
        <begin position="388"/>
        <end position="507"/>
    </location>
</feature>
<evidence type="ECO:0000256" key="5">
    <source>
        <dbReference type="ARBA" id="ARBA00022729"/>
    </source>
</evidence>
<sequence>MGALYHAKPATSPSLQSEQRSNDEIYRNGLLNSTLPKELEKQDLEEEPLQQRTHKRQQQQELVPPLKESLLRLDEMMMRANPNMQKILKRTSDVSDMIDGDIKLDEESAAELVRLYEENPQYLNLEYNGTDHSPIATKKIQVDKRIKPKIIRSKWKNPINYHIEDAKNRAVVKMAIRIWEQETCLRFRERVFFFPPGIVFKGNKKGCWANVGKRVLTNNIVNLGPGCQNVGTVLHEMAHALGSYHEQNRPDRNEYITLLYQNIVPQQLMNFIIKPYNPFGILSYYNYGSIMHYEDDDFAKSPGLKTFIAKRPYYEKTMGQTNALSFYDLLPINYFYCHNKCAGAWTASKCKYGGYNDPNNCSKCKCPDAFGGENCTGIRASRPLPTSCGEQLLTAIEDYRTLRSPGYSSEGYGRGSECSWIIKAPQGKRVQLSFQGAFDIACHKVCQDFVEVRLNRFLVTGPRFCCSNRPTAILTSDRGVMIVLFRSYSGPQPGQSKRGFEARYRYV</sequence>
<dbReference type="GO" id="GO:0004222">
    <property type="term" value="F:metalloendopeptidase activity"/>
    <property type="evidence" value="ECO:0007669"/>
    <property type="project" value="UniProtKB-UniRule"/>
</dbReference>
<feature type="binding site" evidence="12">
    <location>
        <position position="239"/>
    </location>
    <ligand>
        <name>Zn(2+)</name>
        <dbReference type="ChEBI" id="CHEBI:29105"/>
        <note>catalytic</note>
    </ligand>
</feature>
<evidence type="ECO:0000256" key="6">
    <source>
        <dbReference type="ARBA" id="ARBA00022801"/>
    </source>
</evidence>
<evidence type="ECO:0000256" key="7">
    <source>
        <dbReference type="ARBA" id="ARBA00022833"/>
    </source>
</evidence>
<dbReference type="CDD" id="cd00041">
    <property type="entry name" value="CUB"/>
    <property type="match status" value="1"/>
</dbReference>
<feature type="active site" evidence="12">
    <location>
        <position position="236"/>
    </location>
</feature>
<evidence type="ECO:0000313" key="18">
    <source>
        <dbReference type="RefSeq" id="XP_022292752.1"/>
    </source>
</evidence>
<evidence type="ECO:0000256" key="1">
    <source>
        <dbReference type="ARBA" id="ARBA00004613"/>
    </source>
</evidence>
<dbReference type="Gene3D" id="2.60.120.290">
    <property type="entry name" value="Spermadhesin, CUB domain"/>
    <property type="match status" value="1"/>
</dbReference>
<accession>A0A8B8AMJ2</accession>
<dbReference type="GO" id="GO:0018996">
    <property type="term" value="P:molting cycle, collagen and cuticulin-based cuticle"/>
    <property type="evidence" value="ECO:0007669"/>
    <property type="project" value="InterPro"/>
</dbReference>
<evidence type="ECO:0000259" key="15">
    <source>
        <dbReference type="PROSITE" id="PS01180"/>
    </source>
</evidence>
<dbReference type="KEGG" id="cvn:111103642"/>
<dbReference type="InterPro" id="IPR034035">
    <property type="entry name" value="Astacin-like_dom"/>
</dbReference>
<dbReference type="GO" id="GO:0005576">
    <property type="term" value="C:extracellular region"/>
    <property type="evidence" value="ECO:0007669"/>
    <property type="project" value="UniProtKB-SubCell"/>
</dbReference>
<dbReference type="AlphaFoldDB" id="A0A8B8AMJ2"/>
<dbReference type="SMART" id="SM00235">
    <property type="entry name" value="ZnMc"/>
    <property type="match status" value="1"/>
</dbReference>
<dbReference type="SMART" id="SM00042">
    <property type="entry name" value="CUB"/>
    <property type="match status" value="1"/>
</dbReference>
<dbReference type="GeneID" id="111103642"/>
<dbReference type="PRINTS" id="PR00480">
    <property type="entry name" value="ASTACIN"/>
</dbReference>
<keyword evidence="10" id="KW-0325">Glycoprotein</keyword>
<comment type="cofactor">
    <cofactor evidence="12 13">
        <name>Zn(2+)</name>
        <dbReference type="ChEBI" id="CHEBI:29105"/>
    </cofactor>
    <text evidence="12 13">Binds 1 zinc ion per subunit.</text>
</comment>
<gene>
    <name evidence="18" type="primary">LOC111103642</name>
</gene>
<reference evidence="18" key="1">
    <citation type="submission" date="2025-08" db="UniProtKB">
        <authorList>
            <consortium name="RefSeq"/>
        </authorList>
    </citation>
    <scope>IDENTIFICATION</scope>
    <source>
        <tissue evidence="18">Whole sample</tissue>
    </source>
</reference>
<dbReference type="GO" id="GO:0006508">
    <property type="term" value="P:proteolysis"/>
    <property type="evidence" value="ECO:0007669"/>
    <property type="project" value="UniProtKB-KW"/>
</dbReference>
<evidence type="ECO:0000256" key="3">
    <source>
        <dbReference type="ARBA" id="ARBA00022670"/>
    </source>
</evidence>
<feature type="domain" description="Peptidase M12A" evidence="16">
    <location>
        <begin position="144"/>
        <end position="338"/>
    </location>
</feature>
<dbReference type="PROSITE" id="PS01180">
    <property type="entry name" value="CUB"/>
    <property type="match status" value="1"/>
</dbReference>
<comment type="caution">
    <text evidence="11">Lacks conserved residue(s) required for the propagation of feature annotation.</text>
</comment>
<evidence type="ECO:0000256" key="10">
    <source>
        <dbReference type="ARBA" id="ARBA00023180"/>
    </source>
</evidence>
<evidence type="ECO:0000256" key="8">
    <source>
        <dbReference type="ARBA" id="ARBA00023049"/>
    </source>
</evidence>
<dbReference type="CDD" id="cd04280">
    <property type="entry name" value="ZnMc_astacin_like"/>
    <property type="match status" value="1"/>
</dbReference>
<proteinExistence type="predicted"/>
<evidence type="ECO:0000259" key="16">
    <source>
        <dbReference type="PROSITE" id="PS51864"/>
    </source>
</evidence>
<dbReference type="Pfam" id="PF01400">
    <property type="entry name" value="Astacin"/>
    <property type="match status" value="1"/>
</dbReference>
<dbReference type="GO" id="GO:0008270">
    <property type="term" value="F:zinc ion binding"/>
    <property type="evidence" value="ECO:0007669"/>
    <property type="project" value="UniProtKB-UniRule"/>
</dbReference>
<keyword evidence="7 12" id="KW-0862">Zinc</keyword>
<dbReference type="Proteomes" id="UP000694844">
    <property type="component" value="Chromosome 7"/>
</dbReference>
<feature type="binding site" evidence="12">
    <location>
        <position position="235"/>
    </location>
    <ligand>
        <name>Zn(2+)</name>
        <dbReference type="ChEBI" id="CHEBI:29105"/>
        <note>catalytic</note>
    </ligand>
</feature>
<keyword evidence="4 12" id="KW-0479">Metal-binding</keyword>
<dbReference type="PANTHER" id="PTHR10127:SF780">
    <property type="entry name" value="METALLOENDOPEPTIDASE"/>
    <property type="match status" value="1"/>
</dbReference>
<evidence type="ECO:0000313" key="17">
    <source>
        <dbReference type="Proteomes" id="UP000694844"/>
    </source>
</evidence>
<keyword evidence="5" id="KW-0732">Signal</keyword>
<evidence type="ECO:0000256" key="12">
    <source>
        <dbReference type="PROSITE-ProRule" id="PRU01211"/>
    </source>
</evidence>
<protein>
    <recommendedName>
        <fullName evidence="13">Metalloendopeptidase</fullName>
        <ecNumber evidence="13">3.4.24.-</ecNumber>
    </recommendedName>
</protein>
<dbReference type="Pfam" id="PF00431">
    <property type="entry name" value="CUB"/>
    <property type="match status" value="1"/>
</dbReference>
<keyword evidence="2" id="KW-0964">Secreted</keyword>
<dbReference type="PANTHER" id="PTHR10127">
    <property type="entry name" value="DISCOIDIN, CUB, EGF, LAMININ , AND ZINC METALLOPROTEASE DOMAIN CONTAINING"/>
    <property type="match status" value="1"/>
</dbReference>
<evidence type="ECO:0000256" key="9">
    <source>
        <dbReference type="ARBA" id="ARBA00023157"/>
    </source>
</evidence>
<dbReference type="InterPro" id="IPR006026">
    <property type="entry name" value="Peptidase_Metallo"/>
</dbReference>
<dbReference type="InterPro" id="IPR017050">
    <property type="entry name" value="Metallopeptidase_nem"/>
</dbReference>
<dbReference type="PIRSF" id="PIRSF036365">
    <property type="entry name" value="Astacin_nematoda"/>
    <property type="match status" value="1"/>
</dbReference>
<dbReference type="EC" id="3.4.24.-" evidence="13"/>
<feature type="binding site" evidence="12">
    <location>
        <position position="245"/>
    </location>
    <ligand>
        <name>Zn(2+)</name>
        <dbReference type="ChEBI" id="CHEBI:29105"/>
        <note>catalytic</note>
    </ligand>
</feature>
<organism evidence="17 18">
    <name type="scientific">Crassostrea virginica</name>
    <name type="common">Eastern oyster</name>
    <dbReference type="NCBI Taxonomy" id="6565"/>
    <lineage>
        <taxon>Eukaryota</taxon>
        <taxon>Metazoa</taxon>
        <taxon>Spiralia</taxon>
        <taxon>Lophotrochozoa</taxon>
        <taxon>Mollusca</taxon>
        <taxon>Bivalvia</taxon>
        <taxon>Autobranchia</taxon>
        <taxon>Pteriomorphia</taxon>
        <taxon>Ostreida</taxon>
        <taxon>Ostreoidea</taxon>
        <taxon>Ostreidae</taxon>
        <taxon>Crassostrea</taxon>
    </lineage>
</organism>
<evidence type="ECO:0000256" key="11">
    <source>
        <dbReference type="PROSITE-ProRule" id="PRU00059"/>
    </source>
</evidence>
<keyword evidence="6 12" id="KW-0378">Hydrolase</keyword>
<dbReference type="SUPFAM" id="SSF49854">
    <property type="entry name" value="Spermadhesin, CUB domain"/>
    <property type="match status" value="1"/>
</dbReference>
<dbReference type="Gene3D" id="3.40.390.10">
    <property type="entry name" value="Collagenase (Catalytic Domain)"/>
    <property type="match status" value="1"/>
</dbReference>
<keyword evidence="3 12" id="KW-0645">Protease</keyword>
<dbReference type="InterPro" id="IPR001506">
    <property type="entry name" value="Peptidase_M12A"/>
</dbReference>
<evidence type="ECO:0000256" key="2">
    <source>
        <dbReference type="ARBA" id="ARBA00022525"/>
    </source>
</evidence>